<feature type="region of interest" description="Disordered" evidence="5">
    <location>
        <begin position="137"/>
        <end position="164"/>
    </location>
</feature>
<evidence type="ECO:0000256" key="2">
    <source>
        <dbReference type="ARBA" id="ARBA00022695"/>
    </source>
</evidence>
<dbReference type="CDD" id="cd00303">
    <property type="entry name" value="retropepsin_like"/>
    <property type="match status" value="1"/>
</dbReference>
<sequence length="1192" mass="134104">MNSGCSLLLCVWIVMTSRPRTRIPSRLRLEIMVASAIIVSSDSSNESVESPPSRVILFGDIPTVIPSNSVIAPQTSAIAPVISSVAPAVEMTIVTSPTGLCGLVSYSDSDSDSPDEMASPEYITLLPATSPFLFIDSSEDSDPSEAYDSSEAPPSPRRVMTSRRRVGPLPACRLAWRRVSPHSLDHRPSFSSSPTDSSPTHSLGLDAPESSSGDSSKRPLHSSSHSVGPSCKRCRSPIDFVPSSTPVMGSLAPTRADLLPPRKSAEDTVEVGINPMSAPVADEESKEPVGEDSSDSSGTRDGIVRSFKDMPINLDDAARDFYHHMSEWRGARMTERIESLRLENLKVQAMLSIKRDRVDGLCLHMSGSQEEFRQIRDDRDELRRKFRRNGNGNGNDGNGNGNGGNRNGGNGNGQGENGNGDGRGDRLVARECTYQDFMKCQPLNFKGTEGVVGLIRWCEKIETVFHISNCPERYQVKNEIQKMEIELWNLSVKNNDMASYTQRFQELIMMCTKMVLEEEDRVEKFIGGLPDNIQGNGYAVKNAKNKMRFNTNHRDNYGQQPPFKRQNTGGQNVAKAYMAGNNEKRGYEGPLPYCNRCKLHHEGKCTFRCHNCRRIRHLTWDCRTLPKELSQSQEPKPRKQGKSPDARGKAYVLGGGDANPGSNTVTGTFLLNNHHAYMLFDSGADRSFVSNAFSTLLDITPSALDVSYVVELADGRTSKTSTMLRGCTLGLLGHPFNIDLMPIDFGIFDVIISVDWLAKNHAVIVCDKKIVRIPYRNEILIVQGEKRVEKKSMLSIISCVKAHKIDDLFDQLQGSSVYSKIDLRSGYHQLRVRDEDISKTAFRTRYGHYEFQAMPFELTNAPAVFMDLMNRVCRPYLDKFVIMFIDDILIYSKTKEEHDAHHRLILKLLKKEEFEGIHIDPTKIESIKDWESPKTPTKIRQFIGLCGYYQRFIEVFSKIAKPMTKLTQKSVKFDWGEKEETAFQTLKQKLCSTPILALPKEILNAQIEVRRKENYGTEDLCGMIKNLKPRTDRTLCLKNRSWIPCFGDLRALIMHESHKSKYSIHPGSDKMYQDLKKLYWWPNMKVEIATYVGKCMTCAKVKAEYQKPSGLKTTTDETVLEGSSLETWSASFDHLKSRRQVHVSVWQFLQEDLGTQLDMGTAYHPQKDGQSERTIQTLEYILRACVMDFGKA</sequence>
<comment type="caution">
    <text evidence="9">The sequence shown here is derived from an EMBL/GenBank/DDBJ whole genome shotgun (WGS) entry which is preliminary data.</text>
</comment>
<gene>
    <name evidence="9" type="ORF">Tci_053171</name>
</gene>
<dbReference type="AlphaFoldDB" id="A0A6L2N504"/>
<dbReference type="Pfam" id="PF17921">
    <property type="entry name" value="Integrase_H2C2"/>
    <property type="match status" value="1"/>
</dbReference>
<dbReference type="FunFam" id="3.30.70.270:FF:000020">
    <property type="entry name" value="Transposon Tf2-6 polyprotein-like Protein"/>
    <property type="match status" value="1"/>
</dbReference>
<keyword evidence="3" id="KW-0540">Nuclease</keyword>
<feature type="compositionally biased region" description="Acidic residues" evidence="5">
    <location>
        <begin position="281"/>
        <end position="294"/>
    </location>
</feature>
<dbReference type="InterPro" id="IPR021109">
    <property type="entry name" value="Peptidase_aspartic_dom_sf"/>
</dbReference>
<dbReference type="Pfam" id="PF00078">
    <property type="entry name" value="RVT_1"/>
    <property type="match status" value="1"/>
</dbReference>
<feature type="compositionally biased region" description="Low complexity" evidence="5">
    <location>
        <begin position="189"/>
        <end position="202"/>
    </location>
</feature>
<feature type="domain" description="Retrotransposon gag" evidence="7">
    <location>
        <begin position="473"/>
        <end position="530"/>
    </location>
</feature>
<dbReference type="Gene3D" id="3.30.420.10">
    <property type="entry name" value="Ribonuclease H-like superfamily/Ribonuclease H"/>
    <property type="match status" value="1"/>
</dbReference>
<evidence type="ECO:0000259" key="6">
    <source>
        <dbReference type="Pfam" id="PF00078"/>
    </source>
</evidence>
<dbReference type="InterPro" id="IPR000477">
    <property type="entry name" value="RT_dom"/>
</dbReference>
<dbReference type="InterPro" id="IPR043128">
    <property type="entry name" value="Rev_trsase/Diguanyl_cyclase"/>
</dbReference>
<dbReference type="GO" id="GO:0004519">
    <property type="term" value="F:endonuclease activity"/>
    <property type="evidence" value="ECO:0007669"/>
    <property type="project" value="UniProtKB-KW"/>
</dbReference>
<keyword evidence="2" id="KW-0548">Nucleotidyltransferase</keyword>
<dbReference type="Gene3D" id="1.10.340.70">
    <property type="match status" value="1"/>
</dbReference>
<keyword evidence="4" id="KW-0255">Endonuclease</keyword>
<feature type="region of interest" description="Disordered" evidence="5">
    <location>
        <begin position="385"/>
        <end position="424"/>
    </location>
</feature>
<dbReference type="GO" id="GO:0003964">
    <property type="term" value="F:RNA-directed DNA polymerase activity"/>
    <property type="evidence" value="ECO:0007669"/>
    <property type="project" value="UniProtKB-KW"/>
</dbReference>
<dbReference type="InterPro" id="IPR036397">
    <property type="entry name" value="RNaseH_sf"/>
</dbReference>
<dbReference type="InterPro" id="IPR043502">
    <property type="entry name" value="DNA/RNA_pol_sf"/>
</dbReference>
<dbReference type="SUPFAM" id="SSF56672">
    <property type="entry name" value="DNA/RNA polymerases"/>
    <property type="match status" value="1"/>
</dbReference>
<protein>
    <submittedName>
        <fullName evidence="9">Putative reverse transcriptase domain-containing protein</fullName>
    </submittedName>
</protein>
<feature type="domain" description="Integrase zinc-binding" evidence="8">
    <location>
        <begin position="1048"/>
        <end position="1103"/>
    </location>
</feature>
<evidence type="ECO:0000313" key="9">
    <source>
        <dbReference type="EMBL" id="GEU81193.1"/>
    </source>
</evidence>
<dbReference type="InterPro" id="IPR012337">
    <property type="entry name" value="RNaseH-like_sf"/>
</dbReference>
<keyword evidence="4" id="KW-0378">Hydrolase</keyword>
<dbReference type="CDD" id="cd01647">
    <property type="entry name" value="RT_LTR"/>
    <property type="match status" value="1"/>
</dbReference>
<keyword evidence="1" id="KW-0808">Transferase</keyword>
<dbReference type="Gene3D" id="3.30.70.270">
    <property type="match status" value="2"/>
</dbReference>
<dbReference type="SUPFAM" id="SSF53098">
    <property type="entry name" value="Ribonuclease H-like"/>
    <property type="match status" value="1"/>
</dbReference>
<dbReference type="InterPro" id="IPR041588">
    <property type="entry name" value="Integrase_H2C2"/>
</dbReference>
<organism evidence="9">
    <name type="scientific">Tanacetum cinerariifolium</name>
    <name type="common">Dalmatian daisy</name>
    <name type="synonym">Chrysanthemum cinerariifolium</name>
    <dbReference type="NCBI Taxonomy" id="118510"/>
    <lineage>
        <taxon>Eukaryota</taxon>
        <taxon>Viridiplantae</taxon>
        <taxon>Streptophyta</taxon>
        <taxon>Embryophyta</taxon>
        <taxon>Tracheophyta</taxon>
        <taxon>Spermatophyta</taxon>
        <taxon>Magnoliopsida</taxon>
        <taxon>eudicotyledons</taxon>
        <taxon>Gunneridae</taxon>
        <taxon>Pentapetalae</taxon>
        <taxon>asterids</taxon>
        <taxon>campanulids</taxon>
        <taxon>Asterales</taxon>
        <taxon>Asteraceae</taxon>
        <taxon>Asteroideae</taxon>
        <taxon>Anthemideae</taxon>
        <taxon>Anthemidinae</taxon>
        <taxon>Tanacetum</taxon>
    </lineage>
</organism>
<dbReference type="PANTHER" id="PTHR37984">
    <property type="entry name" value="PROTEIN CBG26694"/>
    <property type="match status" value="1"/>
</dbReference>
<keyword evidence="9" id="KW-0695">RNA-directed DNA polymerase</keyword>
<dbReference type="SUPFAM" id="SSF50630">
    <property type="entry name" value="Acid proteases"/>
    <property type="match status" value="1"/>
</dbReference>
<evidence type="ECO:0000256" key="4">
    <source>
        <dbReference type="ARBA" id="ARBA00022759"/>
    </source>
</evidence>
<dbReference type="Gene3D" id="2.40.70.10">
    <property type="entry name" value="Acid Proteases"/>
    <property type="match status" value="1"/>
</dbReference>
<dbReference type="Gene3D" id="3.10.10.10">
    <property type="entry name" value="HIV Type 1 Reverse Transcriptase, subunit A, domain 1"/>
    <property type="match status" value="1"/>
</dbReference>
<evidence type="ECO:0000259" key="8">
    <source>
        <dbReference type="Pfam" id="PF17921"/>
    </source>
</evidence>
<evidence type="ECO:0000256" key="5">
    <source>
        <dbReference type="SAM" id="MobiDB-lite"/>
    </source>
</evidence>
<proteinExistence type="predicted"/>
<dbReference type="InterPro" id="IPR005162">
    <property type="entry name" value="Retrotrans_gag_dom"/>
</dbReference>
<dbReference type="EMBL" id="BKCJ010008228">
    <property type="protein sequence ID" value="GEU81193.1"/>
    <property type="molecule type" value="Genomic_DNA"/>
</dbReference>
<dbReference type="PANTHER" id="PTHR37984:SF5">
    <property type="entry name" value="PROTEIN NYNRIN-LIKE"/>
    <property type="match status" value="1"/>
</dbReference>
<evidence type="ECO:0000256" key="3">
    <source>
        <dbReference type="ARBA" id="ARBA00022722"/>
    </source>
</evidence>
<name>A0A6L2N504_TANCI</name>
<accession>A0A6L2N504</accession>
<feature type="compositionally biased region" description="Gly residues" evidence="5">
    <location>
        <begin position="391"/>
        <end position="421"/>
    </location>
</feature>
<dbReference type="Pfam" id="PF08284">
    <property type="entry name" value="RVP_2"/>
    <property type="match status" value="1"/>
</dbReference>
<reference evidence="9" key="1">
    <citation type="journal article" date="2019" name="Sci. Rep.">
        <title>Draft genome of Tanacetum cinerariifolium, the natural source of mosquito coil.</title>
        <authorList>
            <person name="Yamashiro T."/>
            <person name="Shiraishi A."/>
            <person name="Satake H."/>
            <person name="Nakayama K."/>
        </authorList>
    </citation>
    <scope>NUCLEOTIDE SEQUENCE</scope>
</reference>
<feature type="region of interest" description="Disordered" evidence="5">
    <location>
        <begin position="628"/>
        <end position="659"/>
    </location>
</feature>
<dbReference type="InterPro" id="IPR050951">
    <property type="entry name" value="Retrovirus_Pol_polyprotein"/>
</dbReference>
<evidence type="ECO:0000256" key="1">
    <source>
        <dbReference type="ARBA" id="ARBA00022679"/>
    </source>
</evidence>
<feature type="domain" description="Reverse transcriptase" evidence="6">
    <location>
        <begin position="806"/>
        <end position="927"/>
    </location>
</feature>
<feature type="region of interest" description="Disordered" evidence="5">
    <location>
        <begin position="183"/>
        <end position="304"/>
    </location>
</feature>
<evidence type="ECO:0000259" key="7">
    <source>
        <dbReference type="Pfam" id="PF03732"/>
    </source>
</evidence>
<dbReference type="Pfam" id="PF03732">
    <property type="entry name" value="Retrotrans_gag"/>
    <property type="match status" value="1"/>
</dbReference>
<dbReference type="GO" id="GO:0003676">
    <property type="term" value="F:nucleic acid binding"/>
    <property type="evidence" value="ECO:0007669"/>
    <property type="project" value="InterPro"/>
</dbReference>